<dbReference type="GO" id="GO:0019899">
    <property type="term" value="F:enzyme binding"/>
    <property type="evidence" value="ECO:0007669"/>
    <property type="project" value="UniProtKB-ARBA"/>
</dbReference>
<dbReference type="PANTHER" id="PTHR23002">
    <property type="entry name" value="ZINC FINGER CCHC DOMAIN CONTAINING PROTEIN"/>
    <property type="match status" value="1"/>
</dbReference>
<sequence length="99" mass="11094">MDCCSICKRTDHPSRYCPDVIAALRKQYCSLCKQTDHPSRLCPNANGSAGSFTFSPCFNCGEIGHMSRECGQARDDEMRRCHICHNPGHFSRDCPSKHA</sequence>
<dbReference type="Proteomes" id="UP001201812">
    <property type="component" value="Unassembled WGS sequence"/>
</dbReference>
<reference evidence="3" key="1">
    <citation type="submission" date="2022-01" db="EMBL/GenBank/DDBJ databases">
        <title>Genome Sequence Resource for Two Populations of Ditylenchus destructor, the Migratory Endoparasitic Phytonematode.</title>
        <authorList>
            <person name="Zhang H."/>
            <person name="Lin R."/>
            <person name="Xie B."/>
        </authorList>
    </citation>
    <scope>NUCLEOTIDE SEQUENCE</scope>
    <source>
        <strain evidence="3">BazhouSP</strain>
    </source>
</reference>
<dbReference type="GO" id="GO:0003676">
    <property type="term" value="F:nucleic acid binding"/>
    <property type="evidence" value="ECO:0007669"/>
    <property type="project" value="InterPro"/>
</dbReference>
<dbReference type="SUPFAM" id="SSF57756">
    <property type="entry name" value="Retrovirus zinc finger-like domains"/>
    <property type="match status" value="2"/>
</dbReference>
<gene>
    <name evidence="3" type="ORF">DdX_06927</name>
</gene>
<dbReference type="PROSITE" id="PS50158">
    <property type="entry name" value="ZF_CCHC"/>
    <property type="match status" value="2"/>
</dbReference>
<proteinExistence type="predicted"/>
<accession>A0AAD4R260</accession>
<keyword evidence="1" id="KW-0863">Zinc-finger</keyword>
<dbReference type="InterPro" id="IPR001878">
    <property type="entry name" value="Znf_CCHC"/>
</dbReference>
<protein>
    <submittedName>
        <fullName evidence="3">Zinc knuckle domain-containing protein</fullName>
    </submittedName>
</protein>
<dbReference type="GO" id="GO:0008270">
    <property type="term" value="F:zinc ion binding"/>
    <property type="evidence" value="ECO:0007669"/>
    <property type="project" value="UniProtKB-KW"/>
</dbReference>
<organism evidence="3 4">
    <name type="scientific">Ditylenchus destructor</name>
    <dbReference type="NCBI Taxonomy" id="166010"/>
    <lineage>
        <taxon>Eukaryota</taxon>
        <taxon>Metazoa</taxon>
        <taxon>Ecdysozoa</taxon>
        <taxon>Nematoda</taxon>
        <taxon>Chromadorea</taxon>
        <taxon>Rhabditida</taxon>
        <taxon>Tylenchina</taxon>
        <taxon>Tylenchomorpha</taxon>
        <taxon>Sphaerularioidea</taxon>
        <taxon>Anguinidae</taxon>
        <taxon>Anguininae</taxon>
        <taxon>Ditylenchus</taxon>
    </lineage>
</organism>
<evidence type="ECO:0000313" key="4">
    <source>
        <dbReference type="Proteomes" id="UP001201812"/>
    </source>
</evidence>
<name>A0AAD4R260_9BILA</name>
<evidence type="ECO:0000259" key="2">
    <source>
        <dbReference type="PROSITE" id="PS50158"/>
    </source>
</evidence>
<comment type="caution">
    <text evidence="3">The sequence shown here is derived from an EMBL/GenBank/DDBJ whole genome shotgun (WGS) entry which is preliminary data.</text>
</comment>
<dbReference type="Gene3D" id="4.10.60.10">
    <property type="entry name" value="Zinc finger, CCHC-type"/>
    <property type="match status" value="3"/>
</dbReference>
<dbReference type="SMART" id="SM00343">
    <property type="entry name" value="ZnF_C2HC"/>
    <property type="match status" value="4"/>
</dbReference>
<keyword evidence="4" id="KW-1185">Reference proteome</keyword>
<dbReference type="InterPro" id="IPR036875">
    <property type="entry name" value="Znf_CCHC_sf"/>
</dbReference>
<feature type="domain" description="CCHC-type" evidence="2">
    <location>
        <begin position="57"/>
        <end position="70"/>
    </location>
</feature>
<keyword evidence="1" id="KW-0479">Metal-binding</keyword>
<evidence type="ECO:0000313" key="3">
    <source>
        <dbReference type="EMBL" id="KAI1717194.1"/>
    </source>
</evidence>
<evidence type="ECO:0000256" key="1">
    <source>
        <dbReference type="PROSITE-ProRule" id="PRU00047"/>
    </source>
</evidence>
<dbReference type="Pfam" id="PF00098">
    <property type="entry name" value="zf-CCHC"/>
    <property type="match status" value="2"/>
</dbReference>
<keyword evidence="1" id="KW-0862">Zinc</keyword>
<feature type="domain" description="CCHC-type" evidence="2">
    <location>
        <begin position="79"/>
        <end position="96"/>
    </location>
</feature>
<dbReference type="AlphaFoldDB" id="A0AAD4R260"/>
<dbReference type="InterPro" id="IPR051714">
    <property type="entry name" value="Znf_CCHC_NABP"/>
</dbReference>
<dbReference type="EMBL" id="JAKKPZ010000009">
    <property type="protein sequence ID" value="KAI1717194.1"/>
    <property type="molecule type" value="Genomic_DNA"/>
</dbReference>